<feature type="transmembrane region" description="Helical" evidence="6">
    <location>
        <begin position="129"/>
        <end position="145"/>
    </location>
</feature>
<evidence type="ECO:0000313" key="9">
    <source>
        <dbReference type="Proteomes" id="UP001429580"/>
    </source>
</evidence>
<reference evidence="8 9" key="1">
    <citation type="submission" date="2020-03" db="EMBL/GenBank/DDBJ databases">
        <title>Genomic Encyclopedia of Type Strains, Phase IV (KMG-IV): sequencing the most valuable type-strain genomes for metagenomic binning, comparative biology and taxonomic classification.</title>
        <authorList>
            <person name="Goeker M."/>
        </authorList>
    </citation>
    <scope>NUCLEOTIDE SEQUENCE [LARGE SCALE GENOMIC DNA]</scope>
    <source>
        <strain evidence="8 9">DSM 103870</strain>
    </source>
</reference>
<protein>
    <submittedName>
        <fullName evidence="8">Drug/metabolite transporter (DMT)-like permease</fullName>
    </submittedName>
</protein>
<organism evidence="8 9">
    <name type="scientific">Pseudochelatococcus lubricantis</name>
    <dbReference type="NCBI Taxonomy" id="1538102"/>
    <lineage>
        <taxon>Bacteria</taxon>
        <taxon>Pseudomonadati</taxon>
        <taxon>Pseudomonadota</taxon>
        <taxon>Alphaproteobacteria</taxon>
        <taxon>Hyphomicrobiales</taxon>
        <taxon>Chelatococcaceae</taxon>
        <taxon>Pseudochelatococcus</taxon>
    </lineage>
</organism>
<feature type="transmembrane region" description="Helical" evidence="6">
    <location>
        <begin position="271"/>
        <end position="288"/>
    </location>
</feature>
<evidence type="ECO:0000256" key="4">
    <source>
        <dbReference type="ARBA" id="ARBA00022989"/>
    </source>
</evidence>
<dbReference type="InterPro" id="IPR051258">
    <property type="entry name" value="Diverse_Substrate_Transporter"/>
</dbReference>
<dbReference type="SUPFAM" id="SSF103481">
    <property type="entry name" value="Multidrug resistance efflux transporter EmrE"/>
    <property type="match status" value="1"/>
</dbReference>
<feature type="transmembrane region" description="Helical" evidence="6">
    <location>
        <begin position="96"/>
        <end position="117"/>
    </location>
</feature>
<evidence type="ECO:0000256" key="2">
    <source>
        <dbReference type="ARBA" id="ARBA00022475"/>
    </source>
</evidence>
<feature type="domain" description="EamA" evidence="7">
    <location>
        <begin position="11"/>
        <end position="140"/>
    </location>
</feature>
<sequence>MRQPSGVRAQGVAYGCAVVALFAGFVIVSRLGLSATLAPSDVAALRFGIAGLLLSPILMKHGLSGLGATEAAVLSVSGGLGFALFVYAGFALAPAAHGTVLLHGTLPLTTAVLMRTFARAKAPEGRGTGLALIALGVLAMAWDGLSNASPMLLAGDLCLLLASFCWSGYGLYVRRLGLPATRAAAIVTGLSALIFLPVYALLPGKALFHTPWRDLLVQGIFQGAVIGVASIVIYTRAIVLLGATRLAFFTAAVPALTTLAGIPLLGETPGVAAGLGVGLVTAGMIAGLRQADPD</sequence>
<comment type="subcellular location">
    <subcellularLocation>
        <location evidence="1">Cell membrane</location>
        <topology evidence="1">Multi-pass membrane protein</topology>
    </subcellularLocation>
</comment>
<dbReference type="PANTHER" id="PTHR42920">
    <property type="entry name" value="OS03G0707200 PROTEIN-RELATED"/>
    <property type="match status" value="1"/>
</dbReference>
<dbReference type="InterPro" id="IPR037185">
    <property type="entry name" value="EmrE-like"/>
</dbReference>
<dbReference type="PANTHER" id="PTHR42920:SF5">
    <property type="entry name" value="EAMA DOMAIN-CONTAINING PROTEIN"/>
    <property type="match status" value="1"/>
</dbReference>
<evidence type="ECO:0000256" key="6">
    <source>
        <dbReference type="SAM" id="Phobius"/>
    </source>
</evidence>
<comment type="caution">
    <text evidence="8">The sequence shown here is derived from an EMBL/GenBank/DDBJ whole genome shotgun (WGS) entry which is preliminary data.</text>
</comment>
<gene>
    <name evidence="8" type="ORF">FHS82_002514</name>
</gene>
<evidence type="ECO:0000256" key="3">
    <source>
        <dbReference type="ARBA" id="ARBA00022692"/>
    </source>
</evidence>
<feature type="domain" description="EamA" evidence="7">
    <location>
        <begin position="154"/>
        <end position="285"/>
    </location>
</feature>
<keyword evidence="4 6" id="KW-1133">Transmembrane helix</keyword>
<evidence type="ECO:0000313" key="8">
    <source>
        <dbReference type="EMBL" id="NIJ58666.1"/>
    </source>
</evidence>
<evidence type="ECO:0000256" key="1">
    <source>
        <dbReference type="ARBA" id="ARBA00004651"/>
    </source>
</evidence>
<feature type="transmembrane region" description="Helical" evidence="6">
    <location>
        <begin position="43"/>
        <end position="59"/>
    </location>
</feature>
<dbReference type="Proteomes" id="UP001429580">
    <property type="component" value="Unassembled WGS sequence"/>
</dbReference>
<accession>A0ABX0V0G6</accession>
<dbReference type="RefSeq" id="WP_166953232.1">
    <property type="nucleotide sequence ID" value="NZ_JAASQI010000005.1"/>
</dbReference>
<proteinExistence type="predicted"/>
<evidence type="ECO:0000256" key="5">
    <source>
        <dbReference type="ARBA" id="ARBA00023136"/>
    </source>
</evidence>
<feature type="transmembrane region" description="Helical" evidence="6">
    <location>
        <begin position="71"/>
        <end position="90"/>
    </location>
</feature>
<evidence type="ECO:0000259" key="7">
    <source>
        <dbReference type="Pfam" id="PF00892"/>
    </source>
</evidence>
<dbReference type="EMBL" id="JAASQI010000005">
    <property type="protein sequence ID" value="NIJ58666.1"/>
    <property type="molecule type" value="Genomic_DNA"/>
</dbReference>
<keyword evidence="2" id="KW-1003">Cell membrane</keyword>
<name>A0ABX0V0G6_9HYPH</name>
<feature type="transmembrane region" description="Helical" evidence="6">
    <location>
        <begin position="215"/>
        <end position="234"/>
    </location>
</feature>
<dbReference type="InterPro" id="IPR000620">
    <property type="entry name" value="EamA_dom"/>
</dbReference>
<feature type="transmembrane region" description="Helical" evidence="6">
    <location>
        <begin position="151"/>
        <end position="172"/>
    </location>
</feature>
<keyword evidence="3 6" id="KW-0812">Transmembrane</keyword>
<feature type="transmembrane region" description="Helical" evidence="6">
    <location>
        <begin position="12"/>
        <end position="31"/>
    </location>
</feature>
<dbReference type="Pfam" id="PF00892">
    <property type="entry name" value="EamA"/>
    <property type="match status" value="2"/>
</dbReference>
<keyword evidence="5 6" id="KW-0472">Membrane</keyword>
<keyword evidence="9" id="KW-1185">Reference proteome</keyword>
<feature type="transmembrane region" description="Helical" evidence="6">
    <location>
        <begin position="184"/>
        <end position="203"/>
    </location>
</feature>
<feature type="transmembrane region" description="Helical" evidence="6">
    <location>
        <begin position="246"/>
        <end position="265"/>
    </location>
</feature>